<evidence type="ECO:0000313" key="2">
    <source>
        <dbReference type="Proteomes" id="UP000198729"/>
    </source>
</evidence>
<dbReference type="RefSeq" id="WP_090283789.1">
    <property type="nucleotide sequence ID" value="NZ_FMWO01000020.1"/>
</dbReference>
<sequence>MGTDNLFHKRKAKSAKGLQRRIARRDPYAKVLIVCEGEKTEPRYFQDLRNHYGLNTANIEVCGECGSDPNSVLQFATQRYREEKDAGDAFDQVFCVFDKDIHANYDEALNAIAKAQPRNTFVVMNSVPCFEYWLLLHFIYSTRPYLALPGNSAGNQVLSELRGYLPDYEKGANNIFAMLLDQLEFAKSNAERSLNEAQANVTDNPTTRIHELVNFLQEIKMPR</sequence>
<evidence type="ECO:0000313" key="1">
    <source>
        <dbReference type="EMBL" id="SCZ84374.1"/>
    </source>
</evidence>
<accession>A0A1G5SAZ5</accession>
<dbReference type="Proteomes" id="UP000198729">
    <property type="component" value="Unassembled WGS sequence"/>
</dbReference>
<dbReference type="Pfam" id="PF13707">
    <property type="entry name" value="RloB"/>
    <property type="match status" value="1"/>
</dbReference>
<gene>
    <name evidence="1" type="ORF">NSMM_150112</name>
</gene>
<reference evidence="1 2" key="1">
    <citation type="submission" date="2016-10" db="EMBL/GenBank/DDBJ databases">
        <authorList>
            <person name="de Groot N.N."/>
        </authorList>
    </citation>
    <scope>NUCLEOTIDE SEQUENCE [LARGE SCALE GENOMIC DNA]</scope>
    <source>
        <strain evidence="1">1</strain>
    </source>
</reference>
<dbReference type="STRING" id="51642.NSMM_150112"/>
<keyword evidence="2" id="KW-1185">Reference proteome</keyword>
<organism evidence="1 2">
    <name type="scientific">Nitrosomonas mobilis</name>
    <dbReference type="NCBI Taxonomy" id="51642"/>
    <lineage>
        <taxon>Bacteria</taxon>
        <taxon>Pseudomonadati</taxon>
        <taxon>Pseudomonadota</taxon>
        <taxon>Betaproteobacteria</taxon>
        <taxon>Nitrosomonadales</taxon>
        <taxon>Nitrosomonadaceae</taxon>
        <taxon>Nitrosomonas</taxon>
    </lineage>
</organism>
<name>A0A1G5SAZ5_9PROT</name>
<dbReference type="EMBL" id="FMWO01000020">
    <property type="protein sequence ID" value="SCZ84374.1"/>
    <property type="molecule type" value="Genomic_DNA"/>
</dbReference>
<proteinExistence type="predicted"/>
<protein>
    <submittedName>
        <fullName evidence="1">CRISPR-associated protein</fullName>
    </submittedName>
</protein>
<dbReference type="OrthoDB" id="9796523at2"/>
<dbReference type="AlphaFoldDB" id="A0A1G5SAZ5"/>
<dbReference type="InterPro" id="IPR025591">
    <property type="entry name" value="RloB"/>
</dbReference>